<keyword evidence="3 10" id="KW-1134">Transmembrane beta strand</keyword>
<evidence type="ECO:0000256" key="4">
    <source>
        <dbReference type="ARBA" id="ARBA00022692"/>
    </source>
</evidence>
<comment type="subcellular location">
    <subcellularLocation>
        <location evidence="1 10">Cell outer membrane</location>
        <topology evidence="1 10">Multi-pass membrane protein</topology>
    </subcellularLocation>
</comment>
<dbReference type="Pfam" id="PF13715">
    <property type="entry name" value="CarbopepD_reg_2"/>
    <property type="match status" value="1"/>
</dbReference>
<dbReference type="SUPFAM" id="SSF56935">
    <property type="entry name" value="Porins"/>
    <property type="match status" value="1"/>
</dbReference>
<keyword evidence="2 10" id="KW-0813">Transport</keyword>
<reference evidence="15" key="1">
    <citation type="submission" date="2023-05" db="EMBL/GenBank/DDBJ databases">
        <authorList>
            <person name="Zhang X."/>
        </authorList>
    </citation>
    <scope>NUCLEOTIDE SEQUENCE</scope>
    <source>
        <strain evidence="15">YF14B1</strain>
    </source>
</reference>
<dbReference type="Pfam" id="PF07715">
    <property type="entry name" value="Plug"/>
    <property type="match status" value="1"/>
</dbReference>
<evidence type="ECO:0000256" key="3">
    <source>
        <dbReference type="ARBA" id="ARBA00022452"/>
    </source>
</evidence>
<keyword evidence="8 15" id="KW-0675">Receptor</keyword>
<keyword evidence="4 10" id="KW-0812">Transmembrane</keyword>
<dbReference type="GO" id="GO:0009279">
    <property type="term" value="C:cell outer membrane"/>
    <property type="evidence" value="ECO:0007669"/>
    <property type="project" value="UniProtKB-SubCell"/>
</dbReference>
<sequence>MKHPFRIRQCLACLSFILTICCIQISSATTPKMVMLQKKIKKMVIPEGTLANALDLIEDKAAVNLAYDENAILSYQVQKTTFNETTVGDVLTNMLHRFPQLRFEEKYNTIVIFPNTTYAEARAKDITVTGTVKDDQNQPLAGVTVIVKGTNIGSISNAEGKYTISVPSQDATLVFSFIGYVSEEVAIGSRTSVDVTLVNDVKSLMEVVVVGYGTQKKAEVTGAVSSISTKEISSRNYNSAAEVLQGTVPGVTIMNNGGDPTSQPSINIRGIGSINGESPLIIVDGSIFMGPFNSINPNDIESLSVLKDASAAIYGARASGGVILITTKKGLSNKYTVTVNYQQGVQQVAKKLSALNSAERADIVNQIRSNEGLDADPAFTTFPDARITKTNWMNEIFQTGKIYNVNAGISGGNEKSTFFLSGGYRKNEGILLNTFSDRFTARLNSSHQLHKKVKIGENLSYSLTNGQGANTFSSYTGPIIGAIFYPTNATVYREDGSGLFGGVPEQYPASYGDVINPVAYLKRLDSKNPISNLLINPYLEWDIIPGLKFRSNWAYTRINDDSKQFNSKVLETGKIFDFNELIQNHRLFQSLLNEQTLQWDQTFGGKHKLNALLGHTYEHWKNESYSVTGTGFDNEAPSQRYLTNAKTISAYSSDIYEVNQESYLGRLNYSFADKYLLTGILRRDGTSKLVGNKRWKWYPSVSAGWVISQESFMQNISLITNLKLRASWGMIGNLGQLGPYAFSLPLDKTQTMMGQNPSLQLGFAENELSNSNLVWESSEQKNIGLDFGILNGQFTGAVDLFVKNNKNMLLRRTLPGTAGAPKGQIINAGNMENRGIEFGLTYHKSKGDFQFDITANAARVKNTLKALYDDVKSQPMGSTVRQLPLSNIARIGDPFNAFYGYRTEGLFKSDDDAANYVNNKGERLLPKAQGGDLKFVDTNNDGVINDNDRVILGSIFPKWTYSLNGNFRYKNFDLNLFFQGASGNKVLNAVKYTGLNATFFSYNFLSDIKNAWTPENTNTNVPRLSVVDPNNNFGRVSDFYVEDASYLRLKSLTLGYTIPSTWLKGVRPRVYFTGQNLFTITNYSGMDPEVGMNNYGIDLGLYPVSRVYMFGIDVNF</sequence>
<protein>
    <submittedName>
        <fullName evidence="15">TonB-dependent receptor</fullName>
    </submittedName>
</protein>
<dbReference type="InterPro" id="IPR012910">
    <property type="entry name" value="Plug_dom"/>
</dbReference>
<dbReference type="Gene3D" id="2.40.170.20">
    <property type="entry name" value="TonB-dependent receptor, beta-barrel domain"/>
    <property type="match status" value="1"/>
</dbReference>
<gene>
    <name evidence="15" type="ORF">QNI16_03070</name>
</gene>
<dbReference type="GO" id="GO:0015344">
    <property type="term" value="F:siderophore uptake transmembrane transporter activity"/>
    <property type="evidence" value="ECO:0007669"/>
    <property type="project" value="TreeGrafter"/>
</dbReference>
<feature type="domain" description="TonB-dependent receptor plug" evidence="14">
    <location>
        <begin position="217"/>
        <end position="322"/>
    </location>
</feature>
<evidence type="ECO:0000259" key="14">
    <source>
        <dbReference type="Pfam" id="PF07715"/>
    </source>
</evidence>
<dbReference type="InterPro" id="IPR036942">
    <property type="entry name" value="Beta-barrel_TonB_sf"/>
</dbReference>
<proteinExistence type="inferred from homology"/>
<keyword evidence="7 10" id="KW-0472">Membrane</keyword>
<evidence type="ECO:0000313" key="16">
    <source>
        <dbReference type="Proteomes" id="UP001241110"/>
    </source>
</evidence>
<feature type="chain" id="PRO_5041998265" evidence="12">
    <location>
        <begin position="29"/>
        <end position="1116"/>
    </location>
</feature>
<evidence type="ECO:0000256" key="8">
    <source>
        <dbReference type="ARBA" id="ARBA00023170"/>
    </source>
</evidence>
<dbReference type="InterPro" id="IPR023997">
    <property type="entry name" value="TonB-dep_OMP_SusC/RagA_CS"/>
</dbReference>
<dbReference type="InterPro" id="IPR039426">
    <property type="entry name" value="TonB-dep_rcpt-like"/>
</dbReference>
<dbReference type="PANTHER" id="PTHR30069:SF29">
    <property type="entry name" value="HEMOGLOBIN AND HEMOGLOBIN-HAPTOGLOBIN-BINDING PROTEIN 1-RELATED"/>
    <property type="match status" value="1"/>
</dbReference>
<evidence type="ECO:0000256" key="12">
    <source>
        <dbReference type="SAM" id="SignalP"/>
    </source>
</evidence>
<keyword evidence="6 11" id="KW-0798">TonB box</keyword>
<evidence type="ECO:0000256" key="7">
    <source>
        <dbReference type="ARBA" id="ARBA00023136"/>
    </source>
</evidence>
<evidence type="ECO:0000256" key="6">
    <source>
        <dbReference type="ARBA" id="ARBA00023077"/>
    </source>
</evidence>
<dbReference type="AlphaFoldDB" id="A0AAE3QL23"/>
<dbReference type="InterPro" id="IPR037066">
    <property type="entry name" value="Plug_dom_sf"/>
</dbReference>
<name>A0AAE3QL23_9BACT</name>
<dbReference type="GO" id="GO:0044718">
    <property type="term" value="P:siderophore transmembrane transport"/>
    <property type="evidence" value="ECO:0007669"/>
    <property type="project" value="TreeGrafter"/>
</dbReference>
<dbReference type="PANTHER" id="PTHR30069">
    <property type="entry name" value="TONB-DEPENDENT OUTER MEMBRANE RECEPTOR"/>
    <property type="match status" value="1"/>
</dbReference>
<dbReference type="Gene3D" id="2.170.130.10">
    <property type="entry name" value="TonB-dependent receptor, plug domain"/>
    <property type="match status" value="1"/>
</dbReference>
<evidence type="ECO:0000256" key="10">
    <source>
        <dbReference type="PROSITE-ProRule" id="PRU01360"/>
    </source>
</evidence>
<evidence type="ECO:0000313" key="15">
    <source>
        <dbReference type="EMBL" id="MDJ1479450.1"/>
    </source>
</evidence>
<organism evidence="15 16">
    <name type="scientific">Xanthocytophaga flava</name>
    <dbReference type="NCBI Taxonomy" id="3048013"/>
    <lineage>
        <taxon>Bacteria</taxon>
        <taxon>Pseudomonadati</taxon>
        <taxon>Bacteroidota</taxon>
        <taxon>Cytophagia</taxon>
        <taxon>Cytophagales</taxon>
        <taxon>Rhodocytophagaceae</taxon>
        <taxon>Xanthocytophaga</taxon>
    </lineage>
</organism>
<evidence type="ECO:0000256" key="5">
    <source>
        <dbReference type="ARBA" id="ARBA00022729"/>
    </source>
</evidence>
<dbReference type="Proteomes" id="UP001241110">
    <property type="component" value="Unassembled WGS sequence"/>
</dbReference>
<evidence type="ECO:0000256" key="11">
    <source>
        <dbReference type="RuleBase" id="RU003357"/>
    </source>
</evidence>
<dbReference type="InterPro" id="IPR023996">
    <property type="entry name" value="TonB-dep_OMP_SusC/RagA"/>
</dbReference>
<keyword evidence="5 12" id="KW-0732">Signal</keyword>
<accession>A0AAE3QL23</accession>
<keyword evidence="9 10" id="KW-0998">Cell outer membrane</keyword>
<dbReference type="RefSeq" id="WP_313975634.1">
    <property type="nucleotide sequence ID" value="NZ_JASJOS010000001.1"/>
</dbReference>
<feature type="domain" description="TonB-dependent receptor-like beta-barrel" evidence="13">
    <location>
        <begin position="485"/>
        <end position="1077"/>
    </location>
</feature>
<comment type="similarity">
    <text evidence="10 11">Belongs to the TonB-dependent receptor family.</text>
</comment>
<dbReference type="Gene3D" id="2.60.40.1120">
    <property type="entry name" value="Carboxypeptidase-like, regulatory domain"/>
    <property type="match status" value="1"/>
</dbReference>
<evidence type="ECO:0000259" key="13">
    <source>
        <dbReference type="Pfam" id="PF00593"/>
    </source>
</evidence>
<dbReference type="SUPFAM" id="SSF49464">
    <property type="entry name" value="Carboxypeptidase regulatory domain-like"/>
    <property type="match status" value="1"/>
</dbReference>
<feature type="signal peptide" evidence="12">
    <location>
        <begin position="1"/>
        <end position="28"/>
    </location>
</feature>
<evidence type="ECO:0000256" key="1">
    <source>
        <dbReference type="ARBA" id="ARBA00004571"/>
    </source>
</evidence>
<dbReference type="NCBIfam" id="TIGR04057">
    <property type="entry name" value="SusC_RagA_signa"/>
    <property type="match status" value="1"/>
</dbReference>
<dbReference type="Pfam" id="PF00593">
    <property type="entry name" value="TonB_dep_Rec_b-barrel"/>
    <property type="match status" value="1"/>
</dbReference>
<dbReference type="EMBL" id="JASJOS010000001">
    <property type="protein sequence ID" value="MDJ1479450.1"/>
    <property type="molecule type" value="Genomic_DNA"/>
</dbReference>
<dbReference type="InterPro" id="IPR008969">
    <property type="entry name" value="CarboxyPept-like_regulatory"/>
</dbReference>
<evidence type="ECO:0000256" key="2">
    <source>
        <dbReference type="ARBA" id="ARBA00022448"/>
    </source>
</evidence>
<evidence type="ECO:0000256" key="9">
    <source>
        <dbReference type="ARBA" id="ARBA00023237"/>
    </source>
</evidence>
<comment type="caution">
    <text evidence="15">The sequence shown here is derived from an EMBL/GenBank/DDBJ whole genome shotgun (WGS) entry which is preliminary data.</text>
</comment>
<dbReference type="NCBIfam" id="TIGR04056">
    <property type="entry name" value="OMP_RagA_SusC"/>
    <property type="match status" value="1"/>
</dbReference>
<dbReference type="InterPro" id="IPR000531">
    <property type="entry name" value="Beta-barrel_TonB"/>
</dbReference>
<dbReference type="PROSITE" id="PS52016">
    <property type="entry name" value="TONB_DEPENDENT_REC_3"/>
    <property type="match status" value="1"/>
</dbReference>